<gene>
    <name evidence="2" type="primary">tag</name>
    <name evidence="2" type="ORF">MTBPR1_50121</name>
</gene>
<accession>A0A1C3RJC1</accession>
<dbReference type="RefSeq" id="WP_069189401.1">
    <property type="nucleotide sequence ID" value="NZ_FLYE01000044.1"/>
</dbReference>
<keyword evidence="1" id="KW-0479">Metal-binding</keyword>
<reference evidence="2 3" key="1">
    <citation type="submission" date="2016-07" db="EMBL/GenBank/DDBJ databases">
        <authorList>
            <person name="Lefevre C.T."/>
        </authorList>
    </citation>
    <scope>NUCLEOTIDE SEQUENCE [LARGE SCALE GENOMIC DNA]</scope>
    <source>
        <strain evidence="2">PR1</strain>
    </source>
</reference>
<keyword evidence="2" id="KW-0326">Glycosidase</keyword>
<dbReference type="PANTHER" id="PTHR30037">
    <property type="entry name" value="DNA-3-METHYLADENINE GLYCOSYLASE 1"/>
    <property type="match status" value="1"/>
</dbReference>
<dbReference type="Gene3D" id="1.10.340.30">
    <property type="entry name" value="Hypothetical protein, domain 2"/>
    <property type="match status" value="1"/>
</dbReference>
<dbReference type="EC" id="3.2.2.20" evidence="2"/>
<organism evidence="2 3">
    <name type="scientific">Candidatus Terasakiella magnetica</name>
    <dbReference type="NCBI Taxonomy" id="1867952"/>
    <lineage>
        <taxon>Bacteria</taxon>
        <taxon>Pseudomonadati</taxon>
        <taxon>Pseudomonadota</taxon>
        <taxon>Alphaproteobacteria</taxon>
        <taxon>Rhodospirillales</taxon>
        <taxon>Terasakiellaceae</taxon>
        <taxon>Terasakiella</taxon>
    </lineage>
</organism>
<dbReference type="EMBL" id="FLYE01000044">
    <property type="protein sequence ID" value="SCA57365.1"/>
    <property type="molecule type" value="Genomic_DNA"/>
</dbReference>
<keyword evidence="3" id="KW-1185">Reference proteome</keyword>
<dbReference type="Pfam" id="PF03352">
    <property type="entry name" value="Adenine_glyco"/>
    <property type="match status" value="1"/>
</dbReference>
<evidence type="ECO:0000313" key="3">
    <source>
        <dbReference type="Proteomes" id="UP000231658"/>
    </source>
</evidence>
<dbReference type="SUPFAM" id="SSF48150">
    <property type="entry name" value="DNA-glycosylase"/>
    <property type="match status" value="1"/>
</dbReference>
<dbReference type="GO" id="GO:0008725">
    <property type="term" value="F:DNA-3-methyladenine glycosylase activity"/>
    <property type="evidence" value="ECO:0007669"/>
    <property type="project" value="UniProtKB-EC"/>
</dbReference>
<dbReference type="GO" id="GO:0006284">
    <property type="term" value="P:base-excision repair"/>
    <property type="evidence" value="ECO:0007669"/>
    <property type="project" value="InterPro"/>
</dbReference>
<feature type="binding site" evidence="1">
    <location>
        <position position="4"/>
    </location>
    <ligand>
        <name>Zn(2+)</name>
        <dbReference type="ChEBI" id="CHEBI:29105"/>
    </ligand>
</feature>
<dbReference type="GO" id="GO:0046872">
    <property type="term" value="F:metal ion binding"/>
    <property type="evidence" value="ECO:0007669"/>
    <property type="project" value="UniProtKB-KW"/>
</dbReference>
<dbReference type="PANTHER" id="PTHR30037:SF4">
    <property type="entry name" value="DNA-3-METHYLADENINE GLYCOSYLASE I"/>
    <property type="match status" value="1"/>
</dbReference>
<dbReference type="Proteomes" id="UP000231658">
    <property type="component" value="Unassembled WGS sequence"/>
</dbReference>
<evidence type="ECO:0000313" key="2">
    <source>
        <dbReference type="EMBL" id="SCA57365.1"/>
    </source>
</evidence>
<feature type="binding site" evidence="1">
    <location>
        <position position="175"/>
    </location>
    <ligand>
        <name>Zn(2+)</name>
        <dbReference type="ChEBI" id="CHEBI:29105"/>
    </ligand>
</feature>
<name>A0A1C3RJC1_9PROT</name>
<dbReference type="STRING" id="1867952.MTBPR1_50121"/>
<proteinExistence type="predicted"/>
<feature type="binding site" evidence="1">
    <location>
        <position position="179"/>
    </location>
    <ligand>
        <name>Zn(2+)</name>
        <dbReference type="ChEBI" id="CHEBI:29105"/>
    </ligand>
</feature>
<feature type="binding site" evidence="1">
    <location>
        <position position="17"/>
    </location>
    <ligand>
        <name>Zn(2+)</name>
        <dbReference type="ChEBI" id="CHEBI:29105"/>
    </ligand>
</feature>
<keyword evidence="1" id="KW-0862">Zinc</keyword>
<dbReference type="InterPro" id="IPR052891">
    <property type="entry name" value="DNA-3mA_glycosylase"/>
</dbReference>
<evidence type="ECO:0000256" key="1">
    <source>
        <dbReference type="PIRSR" id="PIRSR605019-1"/>
    </source>
</evidence>
<sequence>MTTCSWATKTPRDLDYHDHEWGVPVFEDHKHFEMLTLESAQSGLSWSTILAKREGYLEAFHQFDIEKVAKMGEADVERLVQFTGIVRHRQKIASTINNASAIQTIQKEFGSFSHYIWSFVDYSPLAHERASLKDVPGKTDLSNTIAKDLKKRGFKFLGTTTVYAYLQAIGMVNDHVVSCPQHTKTARLQGEVKKHKP</sequence>
<protein>
    <submittedName>
        <fullName evidence="2">3-methyl-adenine DNA glycosylase I, constitutive</fullName>
        <ecNumber evidence="2">3.2.2.20</ecNumber>
    </submittedName>
</protein>
<dbReference type="InterPro" id="IPR005019">
    <property type="entry name" value="Adenine_glyco"/>
</dbReference>
<dbReference type="OrthoDB" id="9807664at2"/>
<dbReference type="InterPro" id="IPR011257">
    <property type="entry name" value="DNA_glycosylase"/>
</dbReference>
<keyword evidence="2" id="KW-0378">Hydrolase</keyword>
<dbReference type="AlphaFoldDB" id="A0A1C3RJC1"/>